<dbReference type="Gene3D" id="1.10.600.10">
    <property type="entry name" value="Farnesyl Diphosphate Synthase"/>
    <property type="match status" value="2"/>
</dbReference>
<organism evidence="8 9">
    <name type="scientific">Cardiosporidium cionae</name>
    <dbReference type="NCBI Taxonomy" id="476202"/>
    <lineage>
        <taxon>Eukaryota</taxon>
        <taxon>Sar</taxon>
        <taxon>Alveolata</taxon>
        <taxon>Apicomplexa</taxon>
        <taxon>Aconoidasida</taxon>
        <taxon>Nephromycida</taxon>
        <taxon>Cardiosporidium</taxon>
    </lineage>
</organism>
<comment type="similarity">
    <text evidence="2 7">Belongs to the FPP/GGPP synthase family.</text>
</comment>
<evidence type="ECO:0000256" key="2">
    <source>
        <dbReference type="ARBA" id="ARBA00006706"/>
    </source>
</evidence>
<evidence type="ECO:0000256" key="1">
    <source>
        <dbReference type="ARBA" id="ARBA00001946"/>
    </source>
</evidence>
<protein>
    <submittedName>
        <fullName evidence="8">Polyprenyl synthetase superfamily protein</fullName>
    </submittedName>
</protein>
<accession>A0ABQ7JFQ4</accession>
<keyword evidence="4" id="KW-0479">Metal-binding</keyword>
<dbReference type="PROSITE" id="PS00723">
    <property type="entry name" value="POLYPRENYL_SYNTHASE_1"/>
    <property type="match status" value="1"/>
</dbReference>
<evidence type="ECO:0000256" key="5">
    <source>
        <dbReference type="ARBA" id="ARBA00022842"/>
    </source>
</evidence>
<evidence type="ECO:0000256" key="3">
    <source>
        <dbReference type="ARBA" id="ARBA00022679"/>
    </source>
</evidence>
<evidence type="ECO:0000256" key="7">
    <source>
        <dbReference type="RuleBase" id="RU004466"/>
    </source>
</evidence>
<dbReference type="InterPro" id="IPR033749">
    <property type="entry name" value="Polyprenyl_synt_CS"/>
</dbReference>
<dbReference type="PROSITE" id="PS00444">
    <property type="entry name" value="POLYPRENYL_SYNTHASE_2"/>
    <property type="match status" value="1"/>
</dbReference>
<dbReference type="PANTHER" id="PTHR12001:SF69">
    <property type="entry name" value="ALL TRANS-POLYPRENYL-DIPHOSPHATE SYNTHASE PDSS1"/>
    <property type="match status" value="1"/>
</dbReference>
<dbReference type="CDD" id="cd00685">
    <property type="entry name" value="Trans_IPPS_HT"/>
    <property type="match status" value="1"/>
</dbReference>
<keyword evidence="6" id="KW-0414">Isoprene biosynthesis</keyword>
<dbReference type="InterPro" id="IPR008949">
    <property type="entry name" value="Isoprenoid_synthase_dom_sf"/>
</dbReference>
<name>A0ABQ7JFQ4_9APIC</name>
<evidence type="ECO:0000256" key="4">
    <source>
        <dbReference type="ARBA" id="ARBA00022723"/>
    </source>
</evidence>
<keyword evidence="5" id="KW-0460">Magnesium</keyword>
<gene>
    <name evidence="8" type="ORF">IE077_004368</name>
</gene>
<reference evidence="8 9" key="1">
    <citation type="journal article" date="2020" name="bioRxiv">
        <title>Metabolic contributions of an alphaproteobacterial endosymbiont in the apicomplexan Cardiosporidium cionae.</title>
        <authorList>
            <person name="Hunter E.S."/>
            <person name="Paight C.J."/>
            <person name="Lane C.E."/>
        </authorList>
    </citation>
    <scope>NUCLEOTIDE SEQUENCE [LARGE SCALE GENOMIC DNA]</scope>
    <source>
        <strain evidence="8">ESH_2018</strain>
    </source>
</reference>
<comment type="caution">
    <text evidence="8">The sequence shown here is derived from an EMBL/GenBank/DDBJ whole genome shotgun (WGS) entry which is preliminary data.</text>
</comment>
<evidence type="ECO:0000313" key="8">
    <source>
        <dbReference type="EMBL" id="KAF8822863.1"/>
    </source>
</evidence>
<dbReference type="EMBL" id="JADAQX010000019">
    <property type="protein sequence ID" value="KAF8822863.1"/>
    <property type="molecule type" value="Genomic_DNA"/>
</dbReference>
<proteinExistence type="inferred from homology"/>
<dbReference type="SUPFAM" id="SSF48576">
    <property type="entry name" value="Terpenoid synthases"/>
    <property type="match status" value="1"/>
</dbReference>
<keyword evidence="3 7" id="KW-0808">Transferase</keyword>
<dbReference type="PANTHER" id="PTHR12001">
    <property type="entry name" value="GERANYLGERANYL PYROPHOSPHATE SYNTHASE"/>
    <property type="match status" value="1"/>
</dbReference>
<sequence>MSICSYYSATFGRGRPVRYDYHPLYVPSNINLWQPMYLPYASKSISGRAFAAALALFPRRSNNATSTTSAPLPSLELPSIEEIKPSGSPSIHVSSKGMPKALHASQAVHTATACTTPVKPLFIRKLGESWKNHCIRALKDSLIKQFFFSEELHEDVYAGIDILKSSTDREHINSQIQYIQDELEAFARNVNPFDLATEELKSFNIDLLDAVGSTYPEISNVSQYLLTIPGKRFRPLLAYLMNKTLATHFSSEQILQDGTYQHKMIEVAEMIHTASIMHDDVLDVADVRRGVPTANKIFDNKKAILGGDFLLARACRISASFGIPEMEYFYMVSTDEAFKIYLTKTYYKTAALMGETCACGALLGGFPEHLKEFSFKLGGVIGMAFQLYDDVLDFTSSSDALGKPVLNDIRSGVITSPVLLSALEHSHTLTPLIARKFSKEGITMHSGWSGFAKSPPFGHAIRSKSA</sequence>
<dbReference type="Pfam" id="PF00348">
    <property type="entry name" value="polyprenyl_synt"/>
    <property type="match status" value="2"/>
</dbReference>
<evidence type="ECO:0000313" key="9">
    <source>
        <dbReference type="Proteomes" id="UP000823046"/>
    </source>
</evidence>
<keyword evidence="9" id="KW-1185">Reference proteome</keyword>
<dbReference type="InterPro" id="IPR000092">
    <property type="entry name" value="Polyprenyl_synt"/>
</dbReference>
<evidence type="ECO:0000256" key="6">
    <source>
        <dbReference type="ARBA" id="ARBA00023229"/>
    </source>
</evidence>
<comment type="cofactor">
    <cofactor evidence="1">
        <name>Mg(2+)</name>
        <dbReference type="ChEBI" id="CHEBI:18420"/>
    </cofactor>
</comment>
<dbReference type="Proteomes" id="UP000823046">
    <property type="component" value="Unassembled WGS sequence"/>
</dbReference>